<name>A0A076PJZ2_COMTE</name>
<protein>
    <submittedName>
        <fullName evidence="2">Uncharacterized protein</fullName>
    </submittedName>
</protein>
<evidence type="ECO:0000313" key="3">
    <source>
        <dbReference type="Proteomes" id="UP000028782"/>
    </source>
</evidence>
<dbReference type="HOGENOM" id="CLU_109349_0_0_4"/>
<feature type="region of interest" description="Disordered" evidence="1">
    <location>
        <begin position="189"/>
        <end position="210"/>
    </location>
</feature>
<accession>A0A076PJZ2</accession>
<dbReference type="EMBL" id="CP006704">
    <property type="protein sequence ID" value="AIJ45933.1"/>
    <property type="molecule type" value="Genomic_DNA"/>
</dbReference>
<dbReference type="RefSeq" id="WP_043371729.1">
    <property type="nucleotide sequence ID" value="NZ_CP006704.1"/>
</dbReference>
<evidence type="ECO:0000313" key="2">
    <source>
        <dbReference type="EMBL" id="AIJ45933.1"/>
    </source>
</evidence>
<dbReference type="Proteomes" id="UP000028782">
    <property type="component" value="Chromosome"/>
</dbReference>
<sequence length="210" mass="23801">MSSRIRTLLLSGEYICPIAYAVEYDQLQSEPLRQSINEWLGEIDRRLARIGDDGAFFMAPSQLGISENQKVREMLTRFRDVYEPAIKMLLMILQAKEGFTASPGDYVQLAELEQAVNETSTLQLELRRLHGVISGVSQKHTNREFLKKMLEHLRGEGLLIISNQQSEVYQVTGKIDHLHSILGFIEENTLRPEDPDSPSGQEPDMIDSLG</sequence>
<dbReference type="KEGG" id="ctes:O987_08990"/>
<proteinExistence type="predicted"/>
<organism evidence="2 3">
    <name type="scientific">Comamonas testosteroni TK102</name>
    <dbReference type="NCBI Taxonomy" id="1392005"/>
    <lineage>
        <taxon>Bacteria</taxon>
        <taxon>Pseudomonadati</taxon>
        <taxon>Pseudomonadota</taxon>
        <taxon>Betaproteobacteria</taxon>
        <taxon>Burkholderiales</taxon>
        <taxon>Comamonadaceae</taxon>
        <taxon>Comamonas</taxon>
    </lineage>
</organism>
<dbReference type="AlphaFoldDB" id="A0A076PJZ2"/>
<gene>
    <name evidence="2" type="ORF">O987_08990</name>
</gene>
<evidence type="ECO:0000256" key="1">
    <source>
        <dbReference type="SAM" id="MobiDB-lite"/>
    </source>
</evidence>
<reference evidence="2 3" key="1">
    <citation type="journal article" date="2014" name="Genome Announc.">
        <title>Complete Genome Sequence of Polychlorinated Biphenyl Degrader Comamonas testosteroni TK102 (NBRC 109938).</title>
        <authorList>
            <person name="Fukuda K."/>
            <person name="Hosoyama A."/>
            <person name="Tsuchikane K."/>
            <person name="Ohji S."/>
            <person name="Yamazoe A."/>
            <person name="Fujita N."/>
            <person name="Shintani M."/>
            <person name="Kimbara K."/>
        </authorList>
    </citation>
    <scope>NUCLEOTIDE SEQUENCE [LARGE SCALE GENOMIC DNA]</scope>
    <source>
        <strain evidence="2">TK102</strain>
    </source>
</reference>